<keyword evidence="2" id="KW-1185">Reference proteome</keyword>
<proteinExistence type="predicted"/>
<sequence length="114" mass="12741">MVDIRGKSWGSRGKEQRESFAQCRLDHLFVSCPDQEERTGGGCKGDNAFTKPSPVFQLPVLIFRLHFSWDMEGKQGNYFKRCETSKQTTGIEDVGSPSHVGFNLTPTLDSSLPT</sequence>
<name>A0A151NH00_ALLMI</name>
<gene>
    <name evidence="1" type="ORF">Y1Q_0013133</name>
</gene>
<protein>
    <submittedName>
        <fullName evidence="1">Uncharacterized protein</fullName>
    </submittedName>
</protein>
<dbReference type="AlphaFoldDB" id="A0A151NH00"/>
<evidence type="ECO:0000313" key="2">
    <source>
        <dbReference type="Proteomes" id="UP000050525"/>
    </source>
</evidence>
<accession>A0A151NH00</accession>
<reference evidence="1 2" key="1">
    <citation type="journal article" date="2012" name="Genome Biol.">
        <title>Sequencing three crocodilian genomes to illuminate the evolution of archosaurs and amniotes.</title>
        <authorList>
            <person name="St John J.A."/>
            <person name="Braun E.L."/>
            <person name="Isberg S.R."/>
            <person name="Miles L.G."/>
            <person name="Chong A.Y."/>
            <person name="Gongora J."/>
            <person name="Dalzell P."/>
            <person name="Moran C."/>
            <person name="Bed'hom B."/>
            <person name="Abzhanov A."/>
            <person name="Burgess S.C."/>
            <person name="Cooksey A.M."/>
            <person name="Castoe T.A."/>
            <person name="Crawford N.G."/>
            <person name="Densmore L.D."/>
            <person name="Drew J.C."/>
            <person name="Edwards S.V."/>
            <person name="Faircloth B.C."/>
            <person name="Fujita M.K."/>
            <person name="Greenwold M.J."/>
            <person name="Hoffmann F.G."/>
            <person name="Howard J.M."/>
            <person name="Iguchi T."/>
            <person name="Janes D.E."/>
            <person name="Khan S.Y."/>
            <person name="Kohno S."/>
            <person name="de Koning A.J."/>
            <person name="Lance S.L."/>
            <person name="McCarthy F.M."/>
            <person name="McCormack J.E."/>
            <person name="Merchant M.E."/>
            <person name="Peterson D.G."/>
            <person name="Pollock D.D."/>
            <person name="Pourmand N."/>
            <person name="Raney B.J."/>
            <person name="Roessler K.A."/>
            <person name="Sanford J.R."/>
            <person name="Sawyer R.H."/>
            <person name="Schmidt C.J."/>
            <person name="Triplett E.W."/>
            <person name="Tuberville T.D."/>
            <person name="Venegas-Anaya M."/>
            <person name="Howard J.T."/>
            <person name="Jarvis E.D."/>
            <person name="Guillette L.J.Jr."/>
            <person name="Glenn T.C."/>
            <person name="Green R.E."/>
            <person name="Ray D.A."/>
        </authorList>
    </citation>
    <scope>NUCLEOTIDE SEQUENCE [LARGE SCALE GENOMIC DNA]</scope>
    <source>
        <strain evidence="1">KSC_2009_1</strain>
    </source>
</reference>
<dbReference type="EMBL" id="AKHW03003018">
    <property type="protein sequence ID" value="KYO36093.1"/>
    <property type="molecule type" value="Genomic_DNA"/>
</dbReference>
<dbReference type="Proteomes" id="UP000050525">
    <property type="component" value="Unassembled WGS sequence"/>
</dbReference>
<comment type="caution">
    <text evidence="1">The sequence shown here is derived from an EMBL/GenBank/DDBJ whole genome shotgun (WGS) entry which is preliminary data.</text>
</comment>
<organism evidence="1 2">
    <name type="scientific">Alligator mississippiensis</name>
    <name type="common">American alligator</name>
    <dbReference type="NCBI Taxonomy" id="8496"/>
    <lineage>
        <taxon>Eukaryota</taxon>
        <taxon>Metazoa</taxon>
        <taxon>Chordata</taxon>
        <taxon>Craniata</taxon>
        <taxon>Vertebrata</taxon>
        <taxon>Euteleostomi</taxon>
        <taxon>Archelosauria</taxon>
        <taxon>Archosauria</taxon>
        <taxon>Crocodylia</taxon>
        <taxon>Alligatoridae</taxon>
        <taxon>Alligatorinae</taxon>
        <taxon>Alligator</taxon>
    </lineage>
</organism>
<evidence type="ECO:0000313" key="1">
    <source>
        <dbReference type="EMBL" id="KYO36093.1"/>
    </source>
</evidence>